<dbReference type="GO" id="GO:0009887">
    <property type="term" value="P:animal organ morphogenesis"/>
    <property type="evidence" value="ECO:0007669"/>
    <property type="project" value="TreeGrafter"/>
</dbReference>
<evidence type="ECO:0000256" key="2">
    <source>
        <dbReference type="ARBA" id="ARBA00022737"/>
    </source>
</evidence>
<dbReference type="SMART" id="SM00180">
    <property type="entry name" value="EGF_Lam"/>
    <property type="match status" value="5"/>
</dbReference>
<name>A0AA35LDP1_9SAUR</name>
<dbReference type="PRINTS" id="PR00011">
    <property type="entry name" value="EGFLAMININ"/>
</dbReference>
<dbReference type="PROSITE" id="PS01248">
    <property type="entry name" value="EGF_LAM_1"/>
    <property type="match status" value="3"/>
</dbReference>
<dbReference type="Proteomes" id="UP001178461">
    <property type="component" value="Chromosome Z"/>
</dbReference>
<keyword evidence="1 9" id="KW-0732">Signal</keyword>
<dbReference type="InterPro" id="IPR056863">
    <property type="entry name" value="LMN_ATRN_NET-like_EGF"/>
</dbReference>
<feature type="compositionally biased region" description="Pro residues" evidence="7">
    <location>
        <begin position="95"/>
        <end position="119"/>
    </location>
</feature>
<feature type="domain" description="Laminin EGF-like" evidence="10">
    <location>
        <begin position="353"/>
        <end position="405"/>
    </location>
</feature>
<dbReference type="PANTHER" id="PTHR10574:SF406">
    <property type="entry name" value="LAMININ SUBUNIT ALPHA 5"/>
    <property type="match status" value="1"/>
</dbReference>
<evidence type="ECO:0000256" key="7">
    <source>
        <dbReference type="SAM" id="MobiDB-lite"/>
    </source>
</evidence>
<evidence type="ECO:0000256" key="1">
    <source>
        <dbReference type="ARBA" id="ARBA00022729"/>
    </source>
</evidence>
<dbReference type="SMART" id="SM00181">
    <property type="entry name" value="EGF"/>
    <property type="match status" value="3"/>
</dbReference>
<keyword evidence="3 6" id="KW-1015">Disulfide bond</keyword>
<feature type="compositionally biased region" description="Low complexity" evidence="7">
    <location>
        <begin position="69"/>
        <end position="78"/>
    </location>
</feature>
<dbReference type="AlphaFoldDB" id="A0AA35LDP1"/>
<evidence type="ECO:0000256" key="8">
    <source>
        <dbReference type="SAM" id="Phobius"/>
    </source>
</evidence>
<keyword evidence="12" id="KW-1185">Reference proteome</keyword>
<dbReference type="FunFam" id="2.10.25.10:FF:000188">
    <property type="entry name" value="Laminin subunit gamma 2"/>
    <property type="match status" value="3"/>
</dbReference>
<dbReference type="GO" id="GO:0009888">
    <property type="term" value="P:tissue development"/>
    <property type="evidence" value="ECO:0007669"/>
    <property type="project" value="TreeGrafter"/>
</dbReference>
<feature type="signal peptide" evidence="9">
    <location>
        <begin position="1"/>
        <end position="40"/>
    </location>
</feature>
<dbReference type="InterPro" id="IPR050440">
    <property type="entry name" value="Laminin/Netrin_ECM"/>
</dbReference>
<feature type="disulfide bond" evidence="6">
    <location>
        <begin position="278"/>
        <end position="287"/>
    </location>
</feature>
<evidence type="ECO:0000256" key="4">
    <source>
        <dbReference type="ARBA" id="ARBA00023180"/>
    </source>
</evidence>
<evidence type="ECO:0000313" key="11">
    <source>
        <dbReference type="EMBL" id="CAI5794402.1"/>
    </source>
</evidence>
<dbReference type="InterPro" id="IPR002049">
    <property type="entry name" value="LE_dom"/>
</dbReference>
<reference evidence="11" key="1">
    <citation type="submission" date="2022-12" db="EMBL/GenBank/DDBJ databases">
        <authorList>
            <person name="Alioto T."/>
            <person name="Alioto T."/>
            <person name="Gomez Garrido J."/>
        </authorList>
    </citation>
    <scope>NUCLEOTIDE SEQUENCE</scope>
</reference>
<dbReference type="Gene3D" id="2.10.25.10">
    <property type="entry name" value="Laminin"/>
    <property type="match status" value="5"/>
</dbReference>
<keyword evidence="5 6" id="KW-0424">Laminin EGF-like domain</keyword>
<sequence>MRETLRGKITMRTSPRRRRDLGRLSRLLLLLPLCFTCALALDSGPRSATAGPAAAAGGGGGGGSGSDGGSTAAASPAGEVRFGAGAETPSLLSPSPAPTPLPRSPLLLPPPPPFAPSPTTPQQNGGEEEEEEGNDLGSWAAVAEAGNATGIQPTLASPDVPPTKPAATAGAQGGSPSGSEGPGSEAPSPGNAASAVDAASSLVPPAPSPGSASAAPQEPTLSVWSSSVPTAEPSSPSEEEEKEDLVAHSGIDFIICNCSSVGSAGPSDCNTTTGQCECRTGHVGLQCEGCGEGYYPDPTSGQCRWCGCYSEGSESLSCDNSGRCRCKAGSDGPKCTQCQEGYSMFNGTTCEPCRCNNHSASCDQLTGTCLDCQGNTEGASCEKCKGQYYRSGSRHHECLLCPCSPVVSSGSCHIKPGHRTPTCDQCRPGYSGAHCNQCDIGYYSSDSLCIKCQCNGNVDPARSPRVCRLDTGECLGCLYHTAGFHCEKCQEGYAKRSEGANCTRKEYVPGPEGRGLTPPTINISVSTSYSATNSTLPQPPMVQTVSPISSSDNSTSTLADVSWTQFNIIILTVIIILVVLLMGFVGAVYTYREYQNRKLNAPFWTIELKEDNISFSSYHDSIPNADVSGLLEDDGNEVAPNGQLALATPMHNYKA</sequence>
<feature type="chain" id="PRO_5041221727" evidence="9">
    <location>
        <begin position="41"/>
        <end position="655"/>
    </location>
</feature>
<dbReference type="Pfam" id="PF24973">
    <property type="entry name" value="EGF_LMN_ATRN"/>
    <property type="match status" value="1"/>
</dbReference>
<accession>A0AA35LDP1</accession>
<dbReference type="PROSITE" id="PS50027">
    <property type="entry name" value="EGF_LAM_2"/>
    <property type="match status" value="2"/>
</dbReference>
<feature type="compositionally biased region" description="Gly residues" evidence="7">
    <location>
        <begin position="56"/>
        <end position="68"/>
    </location>
</feature>
<dbReference type="CDD" id="cd00055">
    <property type="entry name" value="EGF_Lam"/>
    <property type="match status" value="4"/>
</dbReference>
<dbReference type="SUPFAM" id="SSF57196">
    <property type="entry name" value="EGF/Laminin"/>
    <property type="match status" value="3"/>
</dbReference>
<feature type="domain" description="Laminin EGF-like" evidence="10">
    <location>
        <begin position="256"/>
        <end position="310"/>
    </location>
</feature>
<keyword evidence="8" id="KW-0812">Transmembrane</keyword>
<dbReference type="Pfam" id="PF00053">
    <property type="entry name" value="EGF_laminin"/>
    <property type="match status" value="4"/>
</dbReference>
<dbReference type="EMBL" id="OX395140">
    <property type="protein sequence ID" value="CAI5794402.1"/>
    <property type="molecule type" value="Genomic_DNA"/>
</dbReference>
<keyword evidence="8" id="KW-1133">Transmembrane helix</keyword>
<dbReference type="GO" id="GO:0005604">
    <property type="term" value="C:basement membrane"/>
    <property type="evidence" value="ECO:0007669"/>
    <property type="project" value="UniProtKB-ARBA"/>
</dbReference>
<evidence type="ECO:0000256" key="6">
    <source>
        <dbReference type="PROSITE-ProRule" id="PRU00460"/>
    </source>
</evidence>
<evidence type="ECO:0000256" key="5">
    <source>
        <dbReference type="ARBA" id="ARBA00023292"/>
    </source>
</evidence>
<evidence type="ECO:0000313" key="12">
    <source>
        <dbReference type="Proteomes" id="UP001178461"/>
    </source>
</evidence>
<protein>
    <submittedName>
        <fullName evidence="11">Epidermal growth factor-like domains 9</fullName>
    </submittedName>
</protein>
<feature type="region of interest" description="Disordered" evidence="7">
    <location>
        <begin position="45"/>
        <end position="244"/>
    </location>
</feature>
<evidence type="ECO:0000256" key="3">
    <source>
        <dbReference type="ARBA" id="ARBA00023157"/>
    </source>
</evidence>
<dbReference type="PANTHER" id="PTHR10574">
    <property type="entry name" value="NETRIN/LAMININ-RELATED"/>
    <property type="match status" value="1"/>
</dbReference>
<gene>
    <name evidence="11" type="ORF">PODLI_1B029672</name>
</gene>
<feature type="compositionally biased region" description="Low complexity" evidence="7">
    <location>
        <begin position="45"/>
        <end position="55"/>
    </location>
</feature>
<keyword evidence="8" id="KW-0472">Membrane</keyword>
<feature type="compositionally biased region" description="Low complexity" evidence="7">
    <location>
        <begin position="225"/>
        <end position="236"/>
    </location>
</feature>
<keyword evidence="4" id="KW-0325">Glycoprotein</keyword>
<keyword evidence="2" id="KW-0677">Repeat</keyword>
<dbReference type="InterPro" id="IPR000742">
    <property type="entry name" value="EGF"/>
</dbReference>
<feature type="compositionally biased region" description="Low complexity" evidence="7">
    <location>
        <begin position="177"/>
        <end position="216"/>
    </location>
</feature>
<evidence type="ECO:0000259" key="10">
    <source>
        <dbReference type="PROSITE" id="PS50027"/>
    </source>
</evidence>
<feature type="transmembrane region" description="Helical" evidence="8">
    <location>
        <begin position="568"/>
        <end position="591"/>
    </location>
</feature>
<evidence type="ECO:0000256" key="9">
    <source>
        <dbReference type="SAM" id="SignalP"/>
    </source>
</evidence>
<organism evidence="11 12">
    <name type="scientific">Podarcis lilfordi</name>
    <name type="common">Lilford's wall lizard</name>
    <dbReference type="NCBI Taxonomy" id="74358"/>
    <lineage>
        <taxon>Eukaryota</taxon>
        <taxon>Metazoa</taxon>
        <taxon>Chordata</taxon>
        <taxon>Craniata</taxon>
        <taxon>Vertebrata</taxon>
        <taxon>Euteleostomi</taxon>
        <taxon>Lepidosauria</taxon>
        <taxon>Squamata</taxon>
        <taxon>Bifurcata</taxon>
        <taxon>Unidentata</taxon>
        <taxon>Episquamata</taxon>
        <taxon>Laterata</taxon>
        <taxon>Lacertibaenia</taxon>
        <taxon>Lacertidae</taxon>
        <taxon>Podarcis</taxon>
    </lineage>
</organism>
<comment type="caution">
    <text evidence="6">Lacks conserved residue(s) required for the propagation of feature annotation.</text>
</comment>
<proteinExistence type="predicted"/>
<feature type="disulfide bond" evidence="6">
    <location>
        <begin position="372"/>
        <end position="381"/>
    </location>
</feature>